<sequence length="192" mass="21129">MPQLYLGRYPLASSFSKEDFSPKMAKFTGSPPVESLSARAFGTRVRVDVGAAFPDEAVVGVAPFRDTEGRPLYVGTAVLDDRATPCQIDPQMFAVKRPTTRKSRQAQPARYDVLVISSSMQWVPAAYGEIPYGKQPVHGGHENSSPHLYHAIARIGNTFIPGKTSPDLGGALVAYEGEEHFFDSDYYVLCWR</sequence>
<proteinExistence type="predicted"/>
<dbReference type="AlphaFoldDB" id="A0A0K6GHS1"/>
<keyword evidence="2" id="KW-1185">Reference proteome</keyword>
<dbReference type="Proteomes" id="UP000044841">
    <property type="component" value="Unassembled WGS sequence"/>
</dbReference>
<evidence type="ECO:0000313" key="1">
    <source>
        <dbReference type="EMBL" id="CUA78172.1"/>
    </source>
</evidence>
<dbReference type="InterPro" id="IPR006616">
    <property type="entry name" value="DM9_repeat"/>
</dbReference>
<reference evidence="1 2" key="1">
    <citation type="submission" date="2015-07" db="EMBL/GenBank/DDBJ databases">
        <authorList>
            <person name="Noorani M."/>
        </authorList>
    </citation>
    <scope>NUCLEOTIDE SEQUENCE [LARGE SCALE GENOMIC DNA]</scope>
    <source>
        <strain evidence="1">BBA 69670</strain>
    </source>
</reference>
<dbReference type="Pfam" id="PF11901">
    <property type="entry name" value="DM9"/>
    <property type="match status" value="1"/>
</dbReference>
<dbReference type="SMART" id="SM00696">
    <property type="entry name" value="DM9"/>
    <property type="match status" value="1"/>
</dbReference>
<gene>
    <name evidence="1" type="ORF">RSOLAG22IIIB_02790</name>
</gene>
<dbReference type="PANTHER" id="PTHR31649">
    <property type="entry name" value="AGAP009604-PA"/>
    <property type="match status" value="1"/>
</dbReference>
<protein>
    <submittedName>
        <fullName evidence="1">Uncharacterized protein</fullName>
    </submittedName>
</protein>
<evidence type="ECO:0000313" key="2">
    <source>
        <dbReference type="Proteomes" id="UP000044841"/>
    </source>
</evidence>
<dbReference type="EMBL" id="CYGV01001955">
    <property type="protein sequence ID" value="CUA78172.1"/>
    <property type="molecule type" value="Genomic_DNA"/>
</dbReference>
<dbReference type="PANTHER" id="PTHR31649:SF1">
    <property type="entry name" value="FARNESOIC ACID O-METHYL TRANSFERASE DOMAIN-CONTAINING PROTEIN"/>
    <property type="match status" value="1"/>
</dbReference>
<name>A0A0K6GHS1_9AGAM</name>
<accession>A0A0K6GHS1</accession>
<organism evidence="1 2">
    <name type="scientific">Rhizoctonia solani</name>
    <dbReference type="NCBI Taxonomy" id="456999"/>
    <lineage>
        <taxon>Eukaryota</taxon>
        <taxon>Fungi</taxon>
        <taxon>Dikarya</taxon>
        <taxon>Basidiomycota</taxon>
        <taxon>Agaricomycotina</taxon>
        <taxon>Agaricomycetes</taxon>
        <taxon>Cantharellales</taxon>
        <taxon>Ceratobasidiaceae</taxon>
        <taxon>Rhizoctonia</taxon>
    </lineage>
</organism>